<proteinExistence type="predicted"/>
<feature type="compositionally biased region" description="Low complexity" evidence="1">
    <location>
        <begin position="1"/>
        <end position="16"/>
    </location>
</feature>
<evidence type="ECO:0000313" key="3">
    <source>
        <dbReference type="Proteomes" id="UP000789901"/>
    </source>
</evidence>
<comment type="caution">
    <text evidence="2">The sequence shown here is derived from an EMBL/GenBank/DDBJ whole genome shotgun (WGS) entry which is preliminary data.</text>
</comment>
<feature type="non-terminal residue" evidence="2">
    <location>
        <position position="1"/>
    </location>
</feature>
<protein>
    <submittedName>
        <fullName evidence="2">15917_t:CDS:1</fullName>
    </submittedName>
</protein>
<gene>
    <name evidence="2" type="ORF">GMARGA_LOCUS7493</name>
</gene>
<dbReference type="Proteomes" id="UP000789901">
    <property type="component" value="Unassembled WGS sequence"/>
</dbReference>
<evidence type="ECO:0000313" key="2">
    <source>
        <dbReference type="EMBL" id="CAG8613851.1"/>
    </source>
</evidence>
<dbReference type="EMBL" id="CAJVQB010003643">
    <property type="protein sequence ID" value="CAG8613851.1"/>
    <property type="molecule type" value="Genomic_DNA"/>
</dbReference>
<reference evidence="2 3" key="1">
    <citation type="submission" date="2021-06" db="EMBL/GenBank/DDBJ databases">
        <authorList>
            <person name="Kallberg Y."/>
            <person name="Tangrot J."/>
            <person name="Rosling A."/>
        </authorList>
    </citation>
    <scope>NUCLEOTIDE SEQUENCE [LARGE SCALE GENOMIC DNA]</scope>
    <source>
        <strain evidence="2 3">120-4 pot B 10/14</strain>
    </source>
</reference>
<keyword evidence="3" id="KW-1185">Reference proteome</keyword>
<sequence length="40" mass="4220">EAKSTSTLTTVTTAPTNDPNGDAPMQQHPHSQKNLNGDNT</sequence>
<accession>A0ABN7UJQ0</accession>
<name>A0ABN7UJQ0_GIGMA</name>
<feature type="compositionally biased region" description="Polar residues" evidence="1">
    <location>
        <begin position="28"/>
        <end position="40"/>
    </location>
</feature>
<feature type="region of interest" description="Disordered" evidence="1">
    <location>
        <begin position="1"/>
        <end position="40"/>
    </location>
</feature>
<evidence type="ECO:0000256" key="1">
    <source>
        <dbReference type="SAM" id="MobiDB-lite"/>
    </source>
</evidence>
<organism evidence="2 3">
    <name type="scientific">Gigaspora margarita</name>
    <dbReference type="NCBI Taxonomy" id="4874"/>
    <lineage>
        <taxon>Eukaryota</taxon>
        <taxon>Fungi</taxon>
        <taxon>Fungi incertae sedis</taxon>
        <taxon>Mucoromycota</taxon>
        <taxon>Glomeromycotina</taxon>
        <taxon>Glomeromycetes</taxon>
        <taxon>Diversisporales</taxon>
        <taxon>Gigasporaceae</taxon>
        <taxon>Gigaspora</taxon>
    </lineage>
</organism>